<name>A0A376BZM4_9FLAO</name>
<proteinExistence type="predicted"/>
<dbReference type="InterPro" id="IPR010767">
    <property type="entry name" value="Phage_CGC-2007_Cje0229"/>
</dbReference>
<dbReference type="RefSeq" id="WP_002686453.1">
    <property type="nucleotide sequence ID" value="NZ_UFTJ01000001.1"/>
</dbReference>
<dbReference type="Proteomes" id="UP000255515">
    <property type="component" value="Unassembled WGS sequence"/>
</dbReference>
<protein>
    <submittedName>
        <fullName evidence="1">Protein of uncharacterized function (DUF1353)</fullName>
    </submittedName>
</protein>
<evidence type="ECO:0000313" key="2">
    <source>
        <dbReference type="Proteomes" id="UP000255515"/>
    </source>
</evidence>
<accession>A0A376BZM4</accession>
<sequence>MMKILYLHKPKGIKWFERLPKSEQYPRHCRLLEDLEIQLSDGYILNIPKGYIWDGASVPSWLHWLFPPVDEGVIGDLIHDRLWEDKQGQFQYFGYNIYIARKFADDERKKWRKAHAPKKWVFNWISHAVIRAIGGLYYSRQLKIPK</sequence>
<reference evidence="1 2" key="1">
    <citation type="submission" date="2018-06" db="EMBL/GenBank/DDBJ databases">
        <authorList>
            <consortium name="Pathogen Informatics"/>
            <person name="Doyle S."/>
        </authorList>
    </citation>
    <scope>NUCLEOTIDE SEQUENCE [LARGE SCALE GENOMIC DNA]</scope>
    <source>
        <strain evidence="1 2">NCTC11661</strain>
    </source>
</reference>
<gene>
    <name evidence="1" type="ORF">NCTC11661_00804</name>
</gene>
<dbReference type="Pfam" id="PF07087">
    <property type="entry name" value="DUF1353"/>
    <property type="match status" value="1"/>
</dbReference>
<dbReference type="EMBL" id="UFTJ01000001">
    <property type="protein sequence ID" value="SSZ47138.1"/>
    <property type="molecule type" value="Genomic_DNA"/>
</dbReference>
<organism evidence="1 2">
    <name type="scientific">Bergeyella zoohelcum</name>
    <dbReference type="NCBI Taxonomy" id="1015"/>
    <lineage>
        <taxon>Bacteria</taxon>
        <taxon>Pseudomonadati</taxon>
        <taxon>Bacteroidota</taxon>
        <taxon>Flavobacteriia</taxon>
        <taxon>Flavobacteriales</taxon>
        <taxon>Weeksellaceae</taxon>
        <taxon>Bergeyella</taxon>
    </lineage>
</organism>
<dbReference type="AlphaFoldDB" id="A0A376BZM4"/>
<evidence type="ECO:0000313" key="1">
    <source>
        <dbReference type="EMBL" id="SSZ47138.1"/>
    </source>
</evidence>